<dbReference type="InterPro" id="IPR000326">
    <property type="entry name" value="PAP2/HPO"/>
</dbReference>
<reference evidence="3" key="1">
    <citation type="journal article" date="2019" name="Int. J. Syst. Evol. Microbiol.">
        <title>The Global Catalogue of Microorganisms (GCM) 10K type strain sequencing project: providing services to taxonomists for standard genome sequencing and annotation.</title>
        <authorList>
            <consortium name="The Broad Institute Genomics Platform"/>
            <consortium name="The Broad Institute Genome Sequencing Center for Infectious Disease"/>
            <person name="Wu L."/>
            <person name="Ma J."/>
        </authorList>
    </citation>
    <scope>NUCLEOTIDE SEQUENCE [LARGE SCALE GENOMIC DNA]</scope>
    <source>
        <strain evidence="3">KCTC 42498</strain>
    </source>
</reference>
<dbReference type="PANTHER" id="PTHR14969:SF13">
    <property type="entry name" value="AT30094P"/>
    <property type="match status" value="1"/>
</dbReference>
<dbReference type="Gene3D" id="1.20.144.10">
    <property type="entry name" value="Phosphatidic acid phosphatase type 2/haloperoxidase"/>
    <property type="match status" value="1"/>
</dbReference>
<dbReference type="SMART" id="SM00014">
    <property type="entry name" value="acidPPc"/>
    <property type="match status" value="1"/>
</dbReference>
<dbReference type="Pfam" id="PF01569">
    <property type="entry name" value="PAP2"/>
    <property type="match status" value="1"/>
</dbReference>
<dbReference type="PANTHER" id="PTHR14969">
    <property type="entry name" value="SPHINGOSINE-1-PHOSPHATE PHOSPHOHYDROLASE"/>
    <property type="match status" value="1"/>
</dbReference>
<name>A0ABW5IP90_9BACT</name>
<dbReference type="InterPro" id="IPR036938">
    <property type="entry name" value="PAP2/HPO_sf"/>
</dbReference>
<evidence type="ECO:0000259" key="1">
    <source>
        <dbReference type="SMART" id="SM00014"/>
    </source>
</evidence>
<protein>
    <submittedName>
        <fullName evidence="2">Phosphatase PAP2 family protein</fullName>
    </submittedName>
</protein>
<keyword evidence="3" id="KW-1185">Reference proteome</keyword>
<comment type="caution">
    <text evidence="2">The sequence shown here is derived from an EMBL/GenBank/DDBJ whole genome shotgun (WGS) entry which is preliminary data.</text>
</comment>
<dbReference type="Proteomes" id="UP001597544">
    <property type="component" value="Unassembled WGS sequence"/>
</dbReference>
<dbReference type="SUPFAM" id="SSF48317">
    <property type="entry name" value="Acid phosphatase/Vanadium-dependent haloperoxidase"/>
    <property type="match status" value="1"/>
</dbReference>
<dbReference type="CDD" id="cd03394">
    <property type="entry name" value="PAP2_like_5"/>
    <property type="match status" value="1"/>
</dbReference>
<gene>
    <name evidence="2" type="ORF">ACFSRY_13055</name>
</gene>
<evidence type="ECO:0000313" key="3">
    <source>
        <dbReference type="Proteomes" id="UP001597544"/>
    </source>
</evidence>
<dbReference type="RefSeq" id="WP_377508166.1">
    <property type="nucleotide sequence ID" value="NZ_JBHULU010000017.1"/>
</dbReference>
<dbReference type="EMBL" id="JBHULU010000017">
    <property type="protein sequence ID" value="MFD2514797.1"/>
    <property type="molecule type" value="Genomic_DNA"/>
</dbReference>
<proteinExistence type="predicted"/>
<evidence type="ECO:0000313" key="2">
    <source>
        <dbReference type="EMBL" id="MFD2514797.1"/>
    </source>
</evidence>
<organism evidence="2 3">
    <name type="scientific">Pontibacter locisalis</name>
    <dbReference type="NCBI Taxonomy" id="1719035"/>
    <lineage>
        <taxon>Bacteria</taxon>
        <taxon>Pseudomonadati</taxon>
        <taxon>Bacteroidota</taxon>
        <taxon>Cytophagia</taxon>
        <taxon>Cytophagales</taxon>
        <taxon>Hymenobacteraceae</taxon>
        <taxon>Pontibacter</taxon>
    </lineage>
</organism>
<sequence length="291" mass="31321">MIASGFLSTSMFLQACLLIATPLLPLSTLAQSQSLIATLDSIGQPIHLQAEQEAGPGRLRGDLSPSNRNTALIAAGVGFWTVTFLLFDEPVQKFSQHYRSTLTDHIVKVVEPLGRQGYLMPAAGVVVASGMLLRDEKLQKVGIVSVGSILVNAAATSTLKRSFGRHRPDVSPENDRFDGPFRNTQHNSLPSSHTSTAFTVATSVATVYREHKLIPPLAYGVATLVGLSRVHDNVHWATDVMKGAAVGYLSAKGVNYLYELANQRLMNRKQKLLMAPNLGPGNAGFSATLVF</sequence>
<accession>A0ABW5IP90</accession>
<feature type="domain" description="Phosphatidic acid phosphatase type 2/haloperoxidase" evidence="1">
    <location>
        <begin position="141"/>
        <end position="255"/>
    </location>
</feature>